<comment type="caution">
    <text evidence="5">The sequence shown here is derived from an EMBL/GenBank/DDBJ whole genome shotgun (WGS) entry which is preliminary data.</text>
</comment>
<dbReference type="CDD" id="cd02961">
    <property type="entry name" value="PDI_a_family"/>
    <property type="match status" value="1"/>
</dbReference>
<comment type="similarity">
    <text evidence="1">Belongs to the protein disulfide isomerase family.</text>
</comment>
<dbReference type="STRING" id="98403.A0A151GA92"/>
<organism evidence="5 6">
    <name type="scientific">Drechmeria coniospora</name>
    <name type="common">Nematophagous fungus</name>
    <name type="synonym">Meria coniospora</name>
    <dbReference type="NCBI Taxonomy" id="98403"/>
    <lineage>
        <taxon>Eukaryota</taxon>
        <taxon>Fungi</taxon>
        <taxon>Dikarya</taxon>
        <taxon>Ascomycota</taxon>
        <taxon>Pezizomycotina</taxon>
        <taxon>Sordariomycetes</taxon>
        <taxon>Hypocreomycetidae</taxon>
        <taxon>Hypocreales</taxon>
        <taxon>Ophiocordycipitaceae</taxon>
        <taxon>Drechmeria</taxon>
    </lineage>
</organism>
<dbReference type="GO" id="GO:0034976">
    <property type="term" value="P:response to endoplasmic reticulum stress"/>
    <property type="evidence" value="ECO:0007669"/>
    <property type="project" value="TreeGrafter"/>
</dbReference>
<dbReference type="GO" id="GO:0005783">
    <property type="term" value="C:endoplasmic reticulum"/>
    <property type="evidence" value="ECO:0007669"/>
    <property type="project" value="TreeGrafter"/>
</dbReference>
<evidence type="ECO:0000259" key="4">
    <source>
        <dbReference type="Pfam" id="PF00085"/>
    </source>
</evidence>
<dbReference type="GeneID" id="63718593"/>
<dbReference type="InterPro" id="IPR036249">
    <property type="entry name" value="Thioredoxin-like_sf"/>
</dbReference>
<sequence>MWSPVVWAIPLLAGQAAAWTTSREAEVKKSLAEDERTLIAFSIVAAVTGKSTTRSVTGLADDGRSRREASTTLLPEWETVQHTGTTRLAIDCTRDAELCREFDVVSFPTIRLYRRDGAMVRYRGDRRATAIVSFVERILRPMMTNVGGDDLASFSTIDDIVFIASLGEEKELLGWYTETAEKLHDRYTFGLVSGAQPPAQFRCHNHIEETELSISDLNLVDPLREFVSACTEPLIQELTSKRNLKLTRHEKYLAYYFSNDRAELNKYRIRMMSVAQRFKDHEPGIVLVTFNSDEWPTSGLGISGKVGFAVYDLSTKLAYPYAGELVPDIVGDFIQSVVDNKVQPWDGKHEGQESSYQSTEPEATAGSSEAEVTAGSSEAEPTAASSESATTDGSDSRDEL</sequence>
<dbReference type="PANTHER" id="PTHR18929">
    <property type="entry name" value="PROTEIN DISULFIDE ISOMERASE"/>
    <property type="match status" value="1"/>
</dbReference>
<gene>
    <name evidence="5" type="ORF">DCS_05950</name>
</gene>
<dbReference type="Pfam" id="PF00085">
    <property type="entry name" value="Thioredoxin"/>
    <property type="match status" value="1"/>
</dbReference>
<dbReference type="InterPro" id="IPR013766">
    <property type="entry name" value="Thioredoxin_domain"/>
</dbReference>
<dbReference type="InParanoid" id="A0A151GA92"/>
<evidence type="ECO:0000313" key="5">
    <source>
        <dbReference type="EMBL" id="KYK54000.1"/>
    </source>
</evidence>
<protein>
    <recommendedName>
        <fullName evidence="4">Thioredoxin domain-containing protein</fullName>
    </recommendedName>
</protein>
<dbReference type="SUPFAM" id="SSF52833">
    <property type="entry name" value="Thioredoxin-like"/>
    <property type="match status" value="2"/>
</dbReference>
<evidence type="ECO:0000256" key="3">
    <source>
        <dbReference type="SAM" id="SignalP"/>
    </source>
</evidence>
<evidence type="ECO:0000256" key="1">
    <source>
        <dbReference type="ARBA" id="ARBA00006347"/>
    </source>
</evidence>
<name>A0A151GA92_DRECN</name>
<feature type="signal peptide" evidence="3">
    <location>
        <begin position="1"/>
        <end position="18"/>
    </location>
</feature>
<dbReference type="RefSeq" id="XP_040653352.1">
    <property type="nucleotide sequence ID" value="XM_040803248.1"/>
</dbReference>
<feature type="region of interest" description="Disordered" evidence="2">
    <location>
        <begin position="344"/>
        <end position="400"/>
    </location>
</feature>
<dbReference type="GO" id="GO:0003756">
    <property type="term" value="F:protein disulfide isomerase activity"/>
    <property type="evidence" value="ECO:0007669"/>
    <property type="project" value="TreeGrafter"/>
</dbReference>
<accession>A0A151GA92</accession>
<reference evidence="5 6" key="1">
    <citation type="journal article" date="2016" name="Sci. Rep.">
        <title>Insights into Adaptations to a Near-Obligate Nematode Endoparasitic Lifestyle from the Finished Genome of Drechmeria coniospora.</title>
        <authorList>
            <person name="Zhang L."/>
            <person name="Zhou Z."/>
            <person name="Guo Q."/>
            <person name="Fokkens L."/>
            <person name="Miskei M."/>
            <person name="Pocsi I."/>
            <person name="Zhang W."/>
            <person name="Chen M."/>
            <person name="Wang L."/>
            <person name="Sun Y."/>
            <person name="Donzelli B.G."/>
            <person name="Gibson D.M."/>
            <person name="Nelson D.R."/>
            <person name="Luo J.G."/>
            <person name="Rep M."/>
            <person name="Liu H."/>
            <person name="Yang S."/>
            <person name="Wang J."/>
            <person name="Krasnoff S.B."/>
            <person name="Xu Y."/>
            <person name="Molnar I."/>
            <person name="Lin M."/>
        </authorList>
    </citation>
    <scope>NUCLEOTIDE SEQUENCE [LARGE SCALE GENOMIC DNA]</scope>
    <source>
        <strain evidence="5 6">ARSEF 6962</strain>
    </source>
</reference>
<dbReference type="Gene3D" id="3.40.30.10">
    <property type="entry name" value="Glutaredoxin"/>
    <property type="match status" value="2"/>
</dbReference>
<feature type="compositionally biased region" description="Low complexity" evidence="2">
    <location>
        <begin position="373"/>
        <end position="393"/>
    </location>
</feature>
<dbReference type="EMBL" id="LAYC01000003">
    <property type="protein sequence ID" value="KYK54000.1"/>
    <property type="molecule type" value="Genomic_DNA"/>
</dbReference>
<dbReference type="Proteomes" id="UP000076580">
    <property type="component" value="Chromosome 03"/>
</dbReference>
<dbReference type="AlphaFoldDB" id="A0A151GA92"/>
<keyword evidence="6" id="KW-1185">Reference proteome</keyword>
<feature type="compositionally biased region" description="Polar residues" evidence="2">
    <location>
        <begin position="353"/>
        <end position="367"/>
    </location>
</feature>
<dbReference type="GO" id="GO:0006457">
    <property type="term" value="P:protein folding"/>
    <property type="evidence" value="ECO:0007669"/>
    <property type="project" value="TreeGrafter"/>
</dbReference>
<feature type="chain" id="PRO_5007580308" description="Thioredoxin domain-containing protein" evidence="3">
    <location>
        <begin position="19"/>
        <end position="400"/>
    </location>
</feature>
<feature type="domain" description="Thioredoxin" evidence="4">
    <location>
        <begin position="75"/>
        <end position="136"/>
    </location>
</feature>
<keyword evidence="3" id="KW-0732">Signal</keyword>
<evidence type="ECO:0000313" key="6">
    <source>
        <dbReference type="Proteomes" id="UP000076580"/>
    </source>
</evidence>
<proteinExistence type="inferred from homology"/>
<evidence type="ECO:0000256" key="2">
    <source>
        <dbReference type="SAM" id="MobiDB-lite"/>
    </source>
</evidence>